<protein>
    <recommendedName>
        <fullName evidence="2">Clr5 domain-containing protein</fullName>
    </recommendedName>
</protein>
<evidence type="ECO:0000313" key="4">
    <source>
        <dbReference type="Proteomes" id="UP001174936"/>
    </source>
</evidence>
<keyword evidence="4" id="KW-1185">Reference proteome</keyword>
<feature type="compositionally biased region" description="Basic and acidic residues" evidence="1">
    <location>
        <begin position="22"/>
        <end position="33"/>
    </location>
</feature>
<comment type="caution">
    <text evidence="3">The sequence shown here is derived from an EMBL/GenBank/DDBJ whole genome shotgun (WGS) entry which is preliminary data.</text>
</comment>
<feature type="region of interest" description="Disordered" evidence="1">
    <location>
        <begin position="1"/>
        <end position="33"/>
    </location>
</feature>
<dbReference type="Gene3D" id="1.25.40.10">
    <property type="entry name" value="Tetratricopeptide repeat domain"/>
    <property type="match status" value="1"/>
</dbReference>
<feature type="region of interest" description="Disordered" evidence="1">
    <location>
        <begin position="312"/>
        <end position="334"/>
    </location>
</feature>
<evidence type="ECO:0000313" key="3">
    <source>
        <dbReference type="EMBL" id="KAK0658066.1"/>
    </source>
</evidence>
<dbReference type="InterPro" id="IPR025676">
    <property type="entry name" value="Clr5_dom"/>
</dbReference>
<dbReference type="InterPro" id="IPR019734">
    <property type="entry name" value="TPR_rpt"/>
</dbReference>
<dbReference type="SUPFAM" id="SSF48452">
    <property type="entry name" value="TPR-like"/>
    <property type="match status" value="1"/>
</dbReference>
<proteinExistence type="predicted"/>
<feature type="region of interest" description="Disordered" evidence="1">
    <location>
        <begin position="78"/>
        <end position="107"/>
    </location>
</feature>
<organism evidence="3 4">
    <name type="scientific">Cercophora newfieldiana</name>
    <dbReference type="NCBI Taxonomy" id="92897"/>
    <lineage>
        <taxon>Eukaryota</taxon>
        <taxon>Fungi</taxon>
        <taxon>Dikarya</taxon>
        <taxon>Ascomycota</taxon>
        <taxon>Pezizomycotina</taxon>
        <taxon>Sordariomycetes</taxon>
        <taxon>Sordariomycetidae</taxon>
        <taxon>Sordariales</taxon>
        <taxon>Lasiosphaeriaceae</taxon>
        <taxon>Cercophora</taxon>
    </lineage>
</organism>
<dbReference type="EMBL" id="JAULSV010000001">
    <property type="protein sequence ID" value="KAK0658066.1"/>
    <property type="molecule type" value="Genomic_DNA"/>
</dbReference>
<gene>
    <name evidence="3" type="ORF">B0T16DRAFT_402953</name>
</gene>
<sequence length="683" mass="76318">MATSNAEFKTYLPSQSRYSARKKPEEWEHQRDKLTRLHQQNIPRKQMLEILKSEDGFCASLPQLNARFHAWGLRRYEKSTPTPNKTAPASAIPQSSCLPTPSPNQRQLEPAISSTISVAMDDERQPLDFDLEGVGGGFSGNLEDAGQQADADSSGIDMLWAHIRLDAGASDASHDIIANDYTRNSFIGGSNYPGYLQDNSRRFSDNDTSSSDDPVILTPGTSTPSRVSSHSKNPSHHLLGQSSSEEGPSSESDRGENLNSTDVLQPEAFQALPQSRPTAPLPYAILQIETPTDLRVTENMLRCVGDFGSLMTSDRQKRSSHPSMSSFLSSRPSAESSFTFRGDIQRQQIRRCINATAEAYENAHYFLKLGEPTKAIRRLYDATPTVAPMLAEPDLFLLTRLVEIATWSSWKKFPGYEPVVFKFLSSEAGKQLGVQHPLAILLGCFAQAAAVSKSYPTLWTVIIDHIDRIADDSDPTSRSEAQQIRIKAYFYLVRVLRNNGMHVQAIQRCQELIQLCIAIDGTRSFSANRARYNLAVNHCEARDFSSAMAAYKETCKYLGTRDSPFDGWIFGVFALSELAQLYEQEGEMEKAAEHYEEALVKFLEYGGDESSGALLMLKDLIEFLERMDQLEQLERVKKQYPACCTALEMGGLDEPRQWVGRRVTTQASGGKKWRSWTWTSPIT</sequence>
<dbReference type="SMART" id="SM00028">
    <property type="entry name" value="TPR"/>
    <property type="match status" value="3"/>
</dbReference>
<feature type="compositionally biased region" description="Low complexity" evidence="1">
    <location>
        <begin position="321"/>
        <end position="333"/>
    </location>
</feature>
<name>A0AA39YSZ2_9PEZI</name>
<feature type="compositionally biased region" description="Polar residues" evidence="1">
    <location>
        <begin position="1"/>
        <end position="18"/>
    </location>
</feature>
<evidence type="ECO:0000256" key="1">
    <source>
        <dbReference type="SAM" id="MobiDB-lite"/>
    </source>
</evidence>
<evidence type="ECO:0000259" key="2">
    <source>
        <dbReference type="Pfam" id="PF14420"/>
    </source>
</evidence>
<feature type="compositionally biased region" description="Polar residues" evidence="1">
    <location>
        <begin position="79"/>
        <end position="107"/>
    </location>
</feature>
<accession>A0AA39YSZ2</accession>
<dbReference type="Proteomes" id="UP001174936">
    <property type="component" value="Unassembled WGS sequence"/>
</dbReference>
<feature type="region of interest" description="Disordered" evidence="1">
    <location>
        <begin position="197"/>
        <end position="259"/>
    </location>
</feature>
<dbReference type="AlphaFoldDB" id="A0AA39YSZ2"/>
<feature type="compositionally biased region" description="Polar residues" evidence="1">
    <location>
        <begin position="219"/>
        <end position="232"/>
    </location>
</feature>
<reference evidence="3" key="1">
    <citation type="submission" date="2023-06" db="EMBL/GenBank/DDBJ databases">
        <title>Genome-scale phylogeny and comparative genomics of the fungal order Sordariales.</title>
        <authorList>
            <consortium name="Lawrence Berkeley National Laboratory"/>
            <person name="Hensen N."/>
            <person name="Bonometti L."/>
            <person name="Westerberg I."/>
            <person name="Brannstrom I.O."/>
            <person name="Guillou S."/>
            <person name="Cros-Aarteil S."/>
            <person name="Calhoun S."/>
            <person name="Haridas S."/>
            <person name="Kuo A."/>
            <person name="Mondo S."/>
            <person name="Pangilinan J."/>
            <person name="Riley R."/>
            <person name="Labutti K."/>
            <person name="Andreopoulos B."/>
            <person name="Lipzen A."/>
            <person name="Chen C."/>
            <person name="Yanf M."/>
            <person name="Daum C."/>
            <person name="Ng V."/>
            <person name="Clum A."/>
            <person name="Steindorff A."/>
            <person name="Ohm R."/>
            <person name="Martin F."/>
            <person name="Silar P."/>
            <person name="Natvig D."/>
            <person name="Lalanne C."/>
            <person name="Gautier V."/>
            <person name="Ament-Velasquez S.L."/>
            <person name="Kruys A."/>
            <person name="Hutchinson M.I."/>
            <person name="Powell A.J."/>
            <person name="Barry K."/>
            <person name="Miller A.N."/>
            <person name="Grigoriev I.V."/>
            <person name="Debuchy R."/>
            <person name="Gladieux P."/>
            <person name="Thoren M.H."/>
            <person name="Johannesson H."/>
        </authorList>
    </citation>
    <scope>NUCLEOTIDE SEQUENCE</scope>
    <source>
        <strain evidence="3">SMH2532-1</strain>
    </source>
</reference>
<feature type="domain" description="Clr5" evidence="2">
    <location>
        <begin position="24"/>
        <end position="74"/>
    </location>
</feature>
<dbReference type="Pfam" id="PF14420">
    <property type="entry name" value="Clr5"/>
    <property type="match status" value="1"/>
</dbReference>
<dbReference type="InterPro" id="IPR011990">
    <property type="entry name" value="TPR-like_helical_dom_sf"/>
</dbReference>